<evidence type="ECO:0000256" key="17">
    <source>
        <dbReference type="HAMAP-Rule" id="MF_01965"/>
    </source>
</evidence>
<evidence type="ECO:0000256" key="7">
    <source>
        <dbReference type="ARBA" id="ARBA00022840"/>
    </source>
</evidence>
<comment type="catalytic activity">
    <reaction evidence="2 18 19">
        <text>(6R)-NADPHX = (6S)-NADPHX</text>
        <dbReference type="Rhea" id="RHEA:32227"/>
        <dbReference type="ChEBI" id="CHEBI:64076"/>
        <dbReference type="ChEBI" id="CHEBI:64077"/>
        <dbReference type="EC" id="5.1.99.6"/>
    </reaction>
</comment>
<evidence type="ECO:0000256" key="19">
    <source>
        <dbReference type="PIRNR" id="PIRNR017184"/>
    </source>
</evidence>
<comment type="similarity">
    <text evidence="4 19">In the C-terminal section; belongs to the NnrD/CARKD family.</text>
</comment>
<name>H3KBW4_9BURK</name>
<evidence type="ECO:0000256" key="6">
    <source>
        <dbReference type="ARBA" id="ARBA00022741"/>
    </source>
</evidence>
<dbReference type="EMBL" id="AFBQ01000027">
    <property type="protein sequence ID" value="EHY32394.1"/>
    <property type="molecule type" value="Genomic_DNA"/>
</dbReference>
<sequence>MSLTSLTILNDDELKLLEHRMSNLLGDDVLMRRAGEAAAAWIRGEINEGERVTVLAGPGNNGGDAVCAALALRREGVAVELVMPGPAKSDLCRRMVEEWRAAGGTISEDPYMTEPAAVVVDGLFGTGQEKPVSGAYLDAVLWFNERRAKKLSLDVPTGLNPATGNWIGTIPGCRADATMAFLAVKAGLYLNEGPDAAGEVILRELDVSVPLSSLSVTGLDEFRYVRQERARFSHKGTFGKLLVTGGDTGRLGAAFLASRAALRLGAGSVTLEAFAENVPAVDPISPELMFATGAHPVDGDFTATVIGPGLGQTERARARVEAALKSEKPLVIDADALNLIAANMPLQDLLLARRAATVITPHEGEAARLLRRPVEGVTVDRVAAARELAVQSGAIVVLKGTGTVTALRSGRAWVNPTGNAMLATAGSGDVLAGMIGAFLAQKFDAVESALAAVWIHGQSVDGCLANVTASDILEMSAETLEVLRARSAAE</sequence>
<feature type="domain" description="YjeF C-terminal" evidence="20">
    <location>
        <begin position="218"/>
        <end position="483"/>
    </location>
</feature>
<comment type="catalytic activity">
    <reaction evidence="1 18 19">
        <text>(6R)-NADHX = (6S)-NADHX</text>
        <dbReference type="Rhea" id="RHEA:32215"/>
        <dbReference type="ChEBI" id="CHEBI:64074"/>
        <dbReference type="ChEBI" id="CHEBI:64075"/>
        <dbReference type="EC" id="5.1.99.6"/>
    </reaction>
</comment>
<evidence type="ECO:0000256" key="3">
    <source>
        <dbReference type="ARBA" id="ARBA00006001"/>
    </source>
</evidence>
<evidence type="ECO:0000259" key="20">
    <source>
        <dbReference type="PROSITE" id="PS51383"/>
    </source>
</evidence>
<feature type="binding site" evidence="18">
    <location>
        <position position="154"/>
    </location>
    <ligand>
        <name>(6S)-NADPHX</name>
        <dbReference type="ChEBI" id="CHEBI:64076"/>
    </ligand>
</feature>
<dbReference type="NCBIfam" id="TIGR00197">
    <property type="entry name" value="yjeF_nterm"/>
    <property type="match status" value="1"/>
</dbReference>
<dbReference type="PATRIC" id="fig|762967.3.peg.179"/>
<dbReference type="InterPro" id="IPR030677">
    <property type="entry name" value="Nnr"/>
</dbReference>
<organism evidence="22 23">
    <name type="scientific">Sutterella parvirubra YIT 11816</name>
    <dbReference type="NCBI Taxonomy" id="762967"/>
    <lineage>
        <taxon>Bacteria</taxon>
        <taxon>Pseudomonadati</taxon>
        <taxon>Pseudomonadota</taxon>
        <taxon>Betaproteobacteria</taxon>
        <taxon>Burkholderiales</taxon>
        <taxon>Sutterellaceae</taxon>
        <taxon>Sutterella</taxon>
    </lineage>
</organism>
<comment type="cofactor">
    <cofactor evidence="17">
        <name>Mg(2+)</name>
        <dbReference type="ChEBI" id="CHEBI:18420"/>
    </cofactor>
</comment>
<comment type="cofactor">
    <cofactor evidence="18 19">
        <name>K(+)</name>
        <dbReference type="ChEBI" id="CHEBI:29103"/>
    </cofactor>
    <text evidence="18 19">Binds 1 potassium ion per subunit.</text>
</comment>
<dbReference type="GO" id="GO:0052855">
    <property type="term" value="F:ADP-dependent NAD(P)H-hydrate dehydratase activity"/>
    <property type="evidence" value="ECO:0007669"/>
    <property type="project" value="UniProtKB-UniRule"/>
</dbReference>
<feature type="binding site" evidence="17">
    <location>
        <begin position="399"/>
        <end position="403"/>
    </location>
    <ligand>
        <name>AMP</name>
        <dbReference type="ChEBI" id="CHEBI:456215"/>
    </ligand>
</feature>
<dbReference type="Proteomes" id="UP000004956">
    <property type="component" value="Unassembled WGS sequence"/>
</dbReference>
<feature type="binding site" evidence="17">
    <location>
        <position position="428"/>
    </location>
    <ligand>
        <name>AMP</name>
        <dbReference type="ChEBI" id="CHEBI:456215"/>
    </ligand>
</feature>
<evidence type="ECO:0000256" key="16">
    <source>
        <dbReference type="ARBA" id="ARBA00049209"/>
    </source>
</evidence>
<evidence type="ECO:0000256" key="13">
    <source>
        <dbReference type="ARBA" id="ARBA00023268"/>
    </source>
</evidence>
<dbReference type="GO" id="GO:0110051">
    <property type="term" value="P:metabolite repair"/>
    <property type="evidence" value="ECO:0007669"/>
    <property type="project" value="TreeGrafter"/>
</dbReference>
<reference evidence="22 23" key="1">
    <citation type="submission" date="2011-11" db="EMBL/GenBank/DDBJ databases">
        <authorList>
            <person name="Weinstock G."/>
            <person name="Sodergren E."/>
            <person name="Clifton S."/>
            <person name="Fulton L."/>
            <person name="Fulton B."/>
            <person name="Courtney L."/>
            <person name="Fronick C."/>
            <person name="Harrison M."/>
            <person name="Strong C."/>
            <person name="Farmer C."/>
            <person name="Delahaunty K."/>
            <person name="Markovic C."/>
            <person name="Hall O."/>
            <person name="Minx P."/>
            <person name="Tomlinson C."/>
            <person name="Mitreva M."/>
            <person name="Hou S."/>
            <person name="Chen J."/>
            <person name="Wollam A."/>
            <person name="Pepin K.H."/>
            <person name="Johnson M."/>
            <person name="Bhonagiri V."/>
            <person name="Zhang X."/>
            <person name="Suruliraj S."/>
            <person name="Warren W."/>
            <person name="Chinwalla A."/>
            <person name="Mardis E.R."/>
            <person name="Wilson R.K."/>
        </authorList>
    </citation>
    <scope>NUCLEOTIDE SEQUENCE [LARGE SCALE GENOMIC DNA]</scope>
    <source>
        <strain evidence="22 23">YIT 11816</strain>
    </source>
</reference>
<keyword evidence="12 17" id="KW-0456">Lyase</keyword>
<evidence type="ECO:0000256" key="11">
    <source>
        <dbReference type="ARBA" id="ARBA00023235"/>
    </source>
</evidence>
<keyword evidence="8 17" id="KW-0521">NADP</keyword>
<keyword evidence="7 17" id="KW-0067">ATP-binding</keyword>
<dbReference type="EC" id="5.1.99.6" evidence="19"/>
<comment type="catalytic activity">
    <reaction evidence="15 17 19">
        <text>(6S)-NADHX + ADP = AMP + phosphate + NADH + H(+)</text>
        <dbReference type="Rhea" id="RHEA:32223"/>
        <dbReference type="ChEBI" id="CHEBI:15378"/>
        <dbReference type="ChEBI" id="CHEBI:43474"/>
        <dbReference type="ChEBI" id="CHEBI:57945"/>
        <dbReference type="ChEBI" id="CHEBI:64074"/>
        <dbReference type="ChEBI" id="CHEBI:456215"/>
        <dbReference type="ChEBI" id="CHEBI:456216"/>
        <dbReference type="EC" id="4.2.1.136"/>
    </reaction>
</comment>
<dbReference type="Gene3D" id="3.40.50.10260">
    <property type="entry name" value="YjeF N-terminal domain"/>
    <property type="match status" value="1"/>
</dbReference>
<keyword evidence="5 18" id="KW-0479">Metal-binding</keyword>
<comment type="subunit">
    <text evidence="17">Homotetramer.</text>
</comment>
<feature type="binding site" evidence="17">
    <location>
        <position position="429"/>
    </location>
    <ligand>
        <name>(6S)-NADPHX</name>
        <dbReference type="ChEBI" id="CHEBI:64076"/>
    </ligand>
</feature>
<dbReference type="Gene3D" id="3.40.1190.20">
    <property type="match status" value="1"/>
</dbReference>
<evidence type="ECO:0000313" key="22">
    <source>
        <dbReference type="EMBL" id="EHY32394.1"/>
    </source>
</evidence>
<feature type="domain" description="YjeF N-terminal" evidence="21">
    <location>
        <begin position="9"/>
        <end position="213"/>
    </location>
</feature>
<feature type="binding site" evidence="17">
    <location>
        <position position="309"/>
    </location>
    <ligand>
        <name>(6S)-NADPHX</name>
        <dbReference type="ChEBI" id="CHEBI:64076"/>
    </ligand>
</feature>
<evidence type="ECO:0000256" key="12">
    <source>
        <dbReference type="ARBA" id="ARBA00023239"/>
    </source>
</evidence>
<evidence type="ECO:0000256" key="15">
    <source>
        <dbReference type="ARBA" id="ARBA00048238"/>
    </source>
</evidence>
<dbReference type="InterPro" id="IPR017953">
    <property type="entry name" value="Carbohydrate_kinase_pred_CS"/>
</dbReference>
<dbReference type="InterPro" id="IPR036652">
    <property type="entry name" value="YjeF_N_dom_sf"/>
</dbReference>
<keyword evidence="9 18" id="KW-0630">Potassium</keyword>
<dbReference type="Pfam" id="PF03853">
    <property type="entry name" value="YjeF_N"/>
    <property type="match status" value="1"/>
</dbReference>
<keyword evidence="23" id="KW-1185">Reference proteome</keyword>
<feature type="binding site" evidence="18">
    <location>
        <position position="61"/>
    </location>
    <ligand>
        <name>K(+)</name>
        <dbReference type="ChEBI" id="CHEBI:29103"/>
    </ligand>
</feature>
<evidence type="ECO:0000256" key="14">
    <source>
        <dbReference type="ARBA" id="ARBA00025153"/>
    </source>
</evidence>
<comment type="similarity">
    <text evidence="18">Belongs to the NnrE/AIBP family.</text>
</comment>
<comment type="similarity">
    <text evidence="17">Belongs to the NnrD/CARKD family.</text>
</comment>
<dbReference type="RefSeq" id="WP_008540596.1">
    <property type="nucleotide sequence ID" value="NZ_JH604859.1"/>
</dbReference>
<feature type="binding site" evidence="18">
    <location>
        <position position="157"/>
    </location>
    <ligand>
        <name>K(+)</name>
        <dbReference type="ChEBI" id="CHEBI:29103"/>
    </ligand>
</feature>
<evidence type="ECO:0000256" key="8">
    <source>
        <dbReference type="ARBA" id="ARBA00022857"/>
    </source>
</evidence>
<keyword evidence="6 17" id="KW-0547">Nucleotide-binding</keyword>
<evidence type="ECO:0000259" key="21">
    <source>
        <dbReference type="PROSITE" id="PS51385"/>
    </source>
</evidence>
<feature type="binding site" evidence="17">
    <location>
        <position position="253"/>
    </location>
    <ligand>
        <name>(6S)-NADPHX</name>
        <dbReference type="ChEBI" id="CHEBI:64076"/>
    </ligand>
</feature>
<comment type="function">
    <text evidence="14 19">Bifunctional enzyme that catalyzes the epimerization of the S- and R-forms of NAD(P)HX and the dehydration of the S-form of NAD(P)HX at the expense of ADP, which is converted to AMP. This allows the repair of both epimers of NAD(P)HX, a damaged form of NAD(P)H that is a result of enzymatic or heat-dependent hydration.</text>
</comment>
<evidence type="ECO:0000313" key="23">
    <source>
        <dbReference type="Proteomes" id="UP000004956"/>
    </source>
</evidence>
<dbReference type="OrthoDB" id="9806925at2"/>
<evidence type="ECO:0000256" key="1">
    <source>
        <dbReference type="ARBA" id="ARBA00000013"/>
    </source>
</evidence>
<keyword evidence="10 17" id="KW-0520">NAD</keyword>
<dbReference type="NCBIfam" id="TIGR00196">
    <property type="entry name" value="yjeF_cterm"/>
    <property type="match status" value="1"/>
</dbReference>
<feature type="binding site" evidence="17">
    <location>
        <position position="362"/>
    </location>
    <ligand>
        <name>(6S)-NADPHX</name>
        <dbReference type="ChEBI" id="CHEBI:64076"/>
    </ligand>
</feature>
<dbReference type="CDD" id="cd01171">
    <property type="entry name" value="YXKO-related"/>
    <property type="match status" value="1"/>
</dbReference>
<comment type="caution">
    <text evidence="22">The sequence shown here is derived from an EMBL/GenBank/DDBJ whole genome shotgun (WGS) entry which is preliminary data.</text>
</comment>
<dbReference type="PROSITE" id="PS51383">
    <property type="entry name" value="YJEF_C_3"/>
    <property type="match status" value="1"/>
</dbReference>
<dbReference type="AlphaFoldDB" id="H3KBW4"/>
<dbReference type="InterPro" id="IPR004443">
    <property type="entry name" value="YjeF_N_dom"/>
</dbReference>
<dbReference type="GO" id="GO:0046872">
    <property type="term" value="F:metal ion binding"/>
    <property type="evidence" value="ECO:0007669"/>
    <property type="project" value="UniProtKB-UniRule"/>
</dbReference>
<evidence type="ECO:0000256" key="5">
    <source>
        <dbReference type="ARBA" id="ARBA00022723"/>
    </source>
</evidence>
<dbReference type="PANTHER" id="PTHR12592">
    <property type="entry name" value="ATP-DEPENDENT (S)-NAD(P)H-HYDRATE DEHYDRATASE FAMILY MEMBER"/>
    <property type="match status" value="1"/>
</dbReference>
<dbReference type="SUPFAM" id="SSF64153">
    <property type="entry name" value="YjeF N-terminal domain-like"/>
    <property type="match status" value="1"/>
</dbReference>
<dbReference type="PROSITE" id="PS01050">
    <property type="entry name" value="YJEF_C_2"/>
    <property type="match status" value="1"/>
</dbReference>
<dbReference type="InterPro" id="IPR029056">
    <property type="entry name" value="Ribokinase-like"/>
</dbReference>
<evidence type="ECO:0000256" key="9">
    <source>
        <dbReference type="ARBA" id="ARBA00022958"/>
    </source>
</evidence>
<comment type="catalytic activity">
    <reaction evidence="16 17 19">
        <text>(6S)-NADPHX + ADP = AMP + phosphate + NADPH + H(+)</text>
        <dbReference type="Rhea" id="RHEA:32235"/>
        <dbReference type="ChEBI" id="CHEBI:15378"/>
        <dbReference type="ChEBI" id="CHEBI:43474"/>
        <dbReference type="ChEBI" id="CHEBI:57783"/>
        <dbReference type="ChEBI" id="CHEBI:64076"/>
        <dbReference type="ChEBI" id="CHEBI:456215"/>
        <dbReference type="ChEBI" id="CHEBI:456216"/>
        <dbReference type="EC" id="4.2.1.136"/>
    </reaction>
</comment>
<dbReference type="STRING" id="762967.HMPREF9440_00211"/>
<proteinExistence type="inferred from homology"/>
<dbReference type="SUPFAM" id="SSF53613">
    <property type="entry name" value="Ribokinase-like"/>
    <property type="match status" value="1"/>
</dbReference>
<dbReference type="HOGENOM" id="CLU_024853_4_3_4"/>
<protein>
    <recommendedName>
        <fullName evidence="19">Bifunctional NAD(P)H-hydrate repair enzyme</fullName>
    </recommendedName>
    <alternativeName>
        <fullName evidence="19">Nicotinamide nucleotide repair protein</fullName>
    </alternativeName>
    <domain>
        <recommendedName>
            <fullName evidence="19">ADP-dependent (S)-NAD(P)H-hydrate dehydratase</fullName>
            <ecNumber evidence="19">4.2.1.136</ecNumber>
        </recommendedName>
        <alternativeName>
            <fullName evidence="19">ADP-dependent NAD(P)HX dehydratase</fullName>
        </alternativeName>
    </domain>
    <domain>
        <recommendedName>
            <fullName evidence="19">NAD(P)H-hydrate epimerase</fullName>
            <ecNumber evidence="19">5.1.99.6</ecNumber>
        </recommendedName>
    </domain>
</protein>
<dbReference type="EC" id="4.2.1.136" evidence="19"/>
<dbReference type="GO" id="GO:0052856">
    <property type="term" value="F:NAD(P)HX epimerase activity"/>
    <property type="evidence" value="ECO:0007669"/>
    <property type="project" value="UniProtKB-UniRule"/>
</dbReference>
<dbReference type="PROSITE" id="PS51385">
    <property type="entry name" value="YJEF_N"/>
    <property type="match status" value="1"/>
</dbReference>
<keyword evidence="13" id="KW-0511">Multifunctional enzyme</keyword>
<evidence type="ECO:0000256" key="2">
    <source>
        <dbReference type="ARBA" id="ARBA00000909"/>
    </source>
</evidence>
<feature type="binding site" evidence="18">
    <location>
        <begin position="125"/>
        <end position="131"/>
    </location>
    <ligand>
        <name>(6S)-NADPHX</name>
        <dbReference type="ChEBI" id="CHEBI:64076"/>
    </ligand>
</feature>
<dbReference type="Pfam" id="PF01256">
    <property type="entry name" value="Carb_kinase"/>
    <property type="match status" value="1"/>
</dbReference>
<comment type="function">
    <text evidence="17">Catalyzes the dehydration of the S-form of NAD(P)HX at the expense of ADP, which is converted to AMP. Together with NAD(P)HX epimerase, which catalyzes the epimerization of the S- and R-forms, the enzyme allows the repair of both epimers of NAD(P)HX, a damaged form of NAD(P)H that is a result of enzymatic or heat-dependent hydration.</text>
</comment>
<accession>H3KBW4</accession>
<comment type="similarity">
    <text evidence="3 19">In the N-terminal section; belongs to the NnrE/AIBP family.</text>
</comment>
<dbReference type="GO" id="GO:0046496">
    <property type="term" value="P:nicotinamide nucleotide metabolic process"/>
    <property type="evidence" value="ECO:0007669"/>
    <property type="project" value="UniProtKB-UniRule"/>
</dbReference>
<dbReference type="PIRSF" id="PIRSF017184">
    <property type="entry name" value="Nnr"/>
    <property type="match status" value="1"/>
</dbReference>
<dbReference type="GO" id="GO:0005524">
    <property type="term" value="F:ATP binding"/>
    <property type="evidence" value="ECO:0007669"/>
    <property type="project" value="UniProtKB-UniRule"/>
</dbReference>
<evidence type="ECO:0000256" key="10">
    <source>
        <dbReference type="ARBA" id="ARBA00023027"/>
    </source>
</evidence>
<dbReference type="InterPro" id="IPR000631">
    <property type="entry name" value="CARKD"/>
</dbReference>
<dbReference type="PANTHER" id="PTHR12592:SF0">
    <property type="entry name" value="ATP-DEPENDENT (S)-NAD(P)H-HYDRATE DEHYDRATASE"/>
    <property type="match status" value="1"/>
</dbReference>
<evidence type="ECO:0000256" key="18">
    <source>
        <dbReference type="HAMAP-Rule" id="MF_01966"/>
    </source>
</evidence>
<comment type="function">
    <text evidence="18">Catalyzes the epimerization of the S- and R-forms of NAD(P)HX, a damaged form of NAD(P)H that is a result of enzymatic or heat-dependent hydration. This is a prerequisite for the S-specific NAD(P)H-hydrate dehydratase to allow the repair of both epimers of NAD(P)HX.</text>
</comment>
<feature type="binding site" evidence="18">
    <location>
        <position position="136"/>
    </location>
    <ligand>
        <name>(6S)-NADPHX</name>
        <dbReference type="ChEBI" id="CHEBI:64076"/>
    </ligand>
</feature>
<dbReference type="HAMAP" id="MF_01966">
    <property type="entry name" value="NADHX_epimerase"/>
    <property type="match status" value="1"/>
</dbReference>
<dbReference type="HAMAP" id="MF_01965">
    <property type="entry name" value="NADHX_dehydratase"/>
    <property type="match status" value="1"/>
</dbReference>
<feature type="binding site" evidence="18">
    <location>
        <begin position="60"/>
        <end position="64"/>
    </location>
    <ligand>
        <name>(6S)-NADPHX</name>
        <dbReference type="ChEBI" id="CHEBI:64076"/>
    </ligand>
</feature>
<evidence type="ECO:0000256" key="4">
    <source>
        <dbReference type="ARBA" id="ARBA00009524"/>
    </source>
</evidence>
<feature type="binding site" evidence="18">
    <location>
        <position position="121"/>
    </location>
    <ligand>
        <name>K(+)</name>
        <dbReference type="ChEBI" id="CHEBI:29103"/>
    </ligand>
</feature>
<keyword evidence="11 18" id="KW-0413">Isomerase</keyword>
<gene>
    <name evidence="18" type="primary">nnrE</name>
    <name evidence="17" type="synonym">nnrD</name>
    <name evidence="22" type="ORF">HMPREF9440_00211</name>
</gene>